<accession>A0A3R9RDD1</accession>
<dbReference type="RefSeq" id="WP_125565038.1">
    <property type="nucleotide sequence ID" value="NZ_RFBY01000100.1"/>
</dbReference>
<evidence type="ECO:0000313" key="1">
    <source>
        <dbReference type="EMBL" id="RSP69736.1"/>
    </source>
</evidence>
<protein>
    <submittedName>
        <fullName evidence="1">Uncharacterized protein</fullName>
    </submittedName>
</protein>
<proteinExistence type="predicted"/>
<gene>
    <name evidence="1" type="ORF">EA722_18080</name>
</gene>
<reference evidence="1 2" key="1">
    <citation type="submission" date="2018-10" db="EMBL/GenBank/DDBJ databases">
        <title>GWAS and RNA-Seq identify cryptic mechanisms of antimicrobial resistance in Acinetobacter baumannii.</title>
        <authorList>
            <person name="Sahl J.W."/>
        </authorList>
    </citation>
    <scope>NUCLEOTIDE SEQUENCE [LARGE SCALE GENOMIC DNA]</scope>
    <source>
        <strain evidence="1 2">TG31299</strain>
    </source>
</reference>
<sequence length="106" mass="11732">MQFKQVDNPRGNSKEIAGRSWIFAPAPLGTLERFEEQLKSNNVPVSVIIDMAHVCLKRNYPDITREFVSDELLDMGNMEDVLSLVTKTSGLEYTGTGKPVGESSGE</sequence>
<dbReference type="Proteomes" id="UP000269597">
    <property type="component" value="Unassembled WGS sequence"/>
</dbReference>
<name>A0A3R9RDD1_ACIBA</name>
<evidence type="ECO:0000313" key="2">
    <source>
        <dbReference type="Proteomes" id="UP000269597"/>
    </source>
</evidence>
<dbReference type="AlphaFoldDB" id="A0A3R9RDD1"/>
<comment type="caution">
    <text evidence="1">The sequence shown here is derived from an EMBL/GenBank/DDBJ whole genome shotgun (WGS) entry which is preliminary data.</text>
</comment>
<organism evidence="1 2">
    <name type="scientific">Acinetobacter baumannii</name>
    <dbReference type="NCBI Taxonomy" id="470"/>
    <lineage>
        <taxon>Bacteria</taxon>
        <taxon>Pseudomonadati</taxon>
        <taxon>Pseudomonadota</taxon>
        <taxon>Gammaproteobacteria</taxon>
        <taxon>Moraxellales</taxon>
        <taxon>Moraxellaceae</taxon>
        <taxon>Acinetobacter</taxon>
        <taxon>Acinetobacter calcoaceticus/baumannii complex</taxon>
    </lineage>
</organism>
<dbReference type="EMBL" id="RFBY01000100">
    <property type="protein sequence ID" value="RSP69736.1"/>
    <property type="molecule type" value="Genomic_DNA"/>
</dbReference>